<dbReference type="SMART" id="SM00228">
    <property type="entry name" value="PDZ"/>
    <property type="match status" value="1"/>
</dbReference>
<reference evidence="6 7" key="1">
    <citation type="submission" date="2017-07" db="EMBL/GenBank/DDBJ databases">
        <title>Mechanisms for carbon and nitrogen cycling indicate functional differentiation within the Candidate Phyla Radiation.</title>
        <authorList>
            <person name="Danczak R.E."/>
            <person name="Johnston M.D."/>
            <person name="Kenah C."/>
            <person name="Slattery M."/>
            <person name="Wrighton K.C."/>
            <person name="Wilkins M.J."/>
        </authorList>
    </citation>
    <scope>NUCLEOTIDE SEQUENCE [LARGE SCALE GENOMIC DNA]</scope>
    <source>
        <strain evidence="6">Gr01-1014_77</strain>
    </source>
</reference>
<dbReference type="PANTHER" id="PTHR43343">
    <property type="entry name" value="PEPTIDASE S12"/>
    <property type="match status" value="1"/>
</dbReference>
<evidence type="ECO:0000256" key="3">
    <source>
        <dbReference type="ARBA" id="ARBA00022801"/>
    </source>
</evidence>
<protein>
    <submittedName>
        <fullName evidence="6">Trypsin protein</fullName>
    </submittedName>
</protein>
<evidence type="ECO:0000256" key="1">
    <source>
        <dbReference type="ARBA" id="ARBA00010541"/>
    </source>
</evidence>
<dbReference type="PRINTS" id="PR00834">
    <property type="entry name" value="PROTEASES2C"/>
</dbReference>
<dbReference type="Gene3D" id="2.40.10.10">
    <property type="entry name" value="Trypsin-like serine proteases"/>
    <property type="match status" value="2"/>
</dbReference>
<feature type="transmembrane region" description="Helical" evidence="4">
    <location>
        <begin position="21"/>
        <end position="44"/>
    </location>
</feature>
<dbReference type="InterPro" id="IPR001940">
    <property type="entry name" value="Peptidase_S1C"/>
</dbReference>
<keyword evidence="4" id="KW-1133">Transmembrane helix</keyword>
<evidence type="ECO:0000313" key="6">
    <source>
        <dbReference type="EMBL" id="TSC65018.1"/>
    </source>
</evidence>
<keyword evidence="4" id="KW-0812">Transmembrane</keyword>
<dbReference type="InterPro" id="IPR043504">
    <property type="entry name" value="Peptidase_S1_PA_chymotrypsin"/>
</dbReference>
<dbReference type="InterPro" id="IPR009003">
    <property type="entry name" value="Peptidase_S1_PA"/>
</dbReference>
<feature type="domain" description="PDZ" evidence="5">
    <location>
        <begin position="324"/>
        <end position="407"/>
    </location>
</feature>
<evidence type="ECO:0000313" key="7">
    <source>
        <dbReference type="Proteomes" id="UP000319613"/>
    </source>
</evidence>
<dbReference type="SUPFAM" id="SSF50156">
    <property type="entry name" value="PDZ domain-like"/>
    <property type="match status" value="1"/>
</dbReference>
<comment type="caution">
    <text evidence="6">The sequence shown here is derived from an EMBL/GenBank/DDBJ whole genome shotgun (WGS) entry which is preliminary data.</text>
</comment>
<dbReference type="Gene3D" id="2.30.42.10">
    <property type="match status" value="1"/>
</dbReference>
<accession>A0A554J9K8</accession>
<dbReference type="Pfam" id="PF13365">
    <property type="entry name" value="Trypsin_2"/>
    <property type="match status" value="1"/>
</dbReference>
<dbReference type="SUPFAM" id="SSF50494">
    <property type="entry name" value="Trypsin-like serine proteases"/>
    <property type="match status" value="1"/>
</dbReference>
<keyword evidence="4" id="KW-0472">Membrane</keyword>
<keyword evidence="2" id="KW-0645">Protease</keyword>
<evidence type="ECO:0000259" key="5">
    <source>
        <dbReference type="PROSITE" id="PS50106"/>
    </source>
</evidence>
<dbReference type="AlphaFoldDB" id="A0A554J9K8"/>
<dbReference type="InterPro" id="IPR001478">
    <property type="entry name" value="PDZ"/>
</dbReference>
<dbReference type="GO" id="GO:0006508">
    <property type="term" value="P:proteolysis"/>
    <property type="evidence" value="ECO:0007669"/>
    <property type="project" value="UniProtKB-KW"/>
</dbReference>
<dbReference type="CDD" id="cd06779">
    <property type="entry name" value="cpPDZ_Deg_HtrA-like"/>
    <property type="match status" value="1"/>
</dbReference>
<gene>
    <name evidence="6" type="ORF">G01um101477_644</name>
</gene>
<dbReference type="Pfam" id="PF13180">
    <property type="entry name" value="PDZ_2"/>
    <property type="match status" value="1"/>
</dbReference>
<dbReference type="InterPro" id="IPR051201">
    <property type="entry name" value="Chloro_Bact_Ser_Proteases"/>
</dbReference>
<evidence type="ECO:0000256" key="2">
    <source>
        <dbReference type="ARBA" id="ARBA00022670"/>
    </source>
</evidence>
<name>A0A554J9K8_9BACT</name>
<comment type="similarity">
    <text evidence="1">Belongs to the peptidase S1C family.</text>
</comment>
<dbReference type="PROSITE" id="PS50106">
    <property type="entry name" value="PDZ"/>
    <property type="match status" value="1"/>
</dbReference>
<dbReference type="GO" id="GO:0004252">
    <property type="term" value="F:serine-type endopeptidase activity"/>
    <property type="evidence" value="ECO:0007669"/>
    <property type="project" value="InterPro"/>
</dbReference>
<evidence type="ECO:0000256" key="4">
    <source>
        <dbReference type="SAM" id="Phobius"/>
    </source>
</evidence>
<organism evidence="6 7">
    <name type="scientific">Candidatus Doudnabacteria bacterium Gr01-1014_77</name>
    <dbReference type="NCBI Taxonomy" id="2017133"/>
    <lineage>
        <taxon>Bacteria</taxon>
        <taxon>Candidatus Doudnaibacteriota</taxon>
    </lineage>
</organism>
<dbReference type="InterPro" id="IPR036034">
    <property type="entry name" value="PDZ_sf"/>
</dbReference>
<dbReference type="EMBL" id="VMFF01000074">
    <property type="protein sequence ID" value="TSC65018.1"/>
    <property type="molecule type" value="Genomic_DNA"/>
</dbReference>
<dbReference type="Proteomes" id="UP000319613">
    <property type="component" value="Unassembled WGS sequence"/>
</dbReference>
<dbReference type="PANTHER" id="PTHR43343:SF3">
    <property type="entry name" value="PROTEASE DO-LIKE 8, CHLOROPLASTIC"/>
    <property type="match status" value="1"/>
</dbReference>
<keyword evidence="3" id="KW-0378">Hydrolase</keyword>
<proteinExistence type="inferred from homology"/>
<sequence>MQEEIKETIESKSIRKLGNGLIVSIVLISVLGGAISGFAGGVFASKSKLFGLNTKIAGVVSDNTENKTSTEQKQENVQSLPNTVDVIKKASAAVVSVIISEDVNRYNSFNSPFFFDPFFQNQQQQNTTPQYKETGAGSGFFVSSDGLIMTNKHVVASTTAKFTVVTSNGKRYDATVLALDPLSDLAIIKISIKGASYLKLSDSSKIQIGQKVIAIGNSLGEYSNTVTTGIISGIGRTITAGGSGTSETLEGVIQTDAAINPGNSGGPLLNENGDVIGMNTAMAQQGQSVGFAIPSNDISKALQSYKKYGRIVKAFLGIRYALINAQIQQQNNLPVDRGAWIITGTDEYGSPVSGVTPGSAADKAGLKDGDIITGVNGVKIDDTHSLSGLIRQYNPGDTVTLDVIRDKQNIKIKVVLSESK</sequence>